<keyword evidence="3" id="KW-1185">Reference proteome</keyword>
<evidence type="ECO:0000256" key="1">
    <source>
        <dbReference type="SAM" id="Phobius"/>
    </source>
</evidence>
<comment type="caution">
    <text evidence="2">The sequence shown here is derived from an EMBL/GenBank/DDBJ whole genome shotgun (WGS) entry which is preliminary data.</text>
</comment>
<evidence type="ECO:0000313" key="3">
    <source>
        <dbReference type="Proteomes" id="UP001243330"/>
    </source>
</evidence>
<keyword evidence="1" id="KW-0472">Membrane</keyword>
<reference evidence="2" key="1">
    <citation type="submission" date="2023-01" db="EMBL/GenBank/DDBJ databases">
        <title>Colletotrichum chrysophilum M932 genome sequence.</title>
        <authorList>
            <person name="Baroncelli R."/>
        </authorList>
    </citation>
    <scope>NUCLEOTIDE SEQUENCE</scope>
    <source>
        <strain evidence="2">M932</strain>
    </source>
</reference>
<dbReference type="Proteomes" id="UP001243330">
    <property type="component" value="Unassembled WGS sequence"/>
</dbReference>
<protein>
    <submittedName>
        <fullName evidence="2">Uncharacterized protein</fullName>
    </submittedName>
</protein>
<organism evidence="2 3">
    <name type="scientific">Colletotrichum chrysophilum</name>
    <dbReference type="NCBI Taxonomy" id="1836956"/>
    <lineage>
        <taxon>Eukaryota</taxon>
        <taxon>Fungi</taxon>
        <taxon>Dikarya</taxon>
        <taxon>Ascomycota</taxon>
        <taxon>Pezizomycotina</taxon>
        <taxon>Sordariomycetes</taxon>
        <taxon>Hypocreomycetidae</taxon>
        <taxon>Glomerellales</taxon>
        <taxon>Glomerellaceae</taxon>
        <taxon>Colletotrichum</taxon>
        <taxon>Colletotrichum gloeosporioides species complex</taxon>
    </lineage>
</organism>
<sequence length="120" mass="13116">MAVRTTGITSPATAYAFVDCSLLVNLILVGVDFTYVYVFVVANVESVIVAVVVVPHHRLKPIPPHIKPYSNAIDWMVQRPCVVSTIHRVGADVRSNVPTSQQSDEEPEVIHSCVSCQMGQ</sequence>
<accession>A0AAD9A877</accession>
<dbReference type="EMBL" id="JAQOWY010000529">
    <property type="protein sequence ID" value="KAK1840799.1"/>
    <property type="molecule type" value="Genomic_DNA"/>
</dbReference>
<proteinExistence type="predicted"/>
<keyword evidence="1" id="KW-0812">Transmembrane</keyword>
<dbReference type="AlphaFoldDB" id="A0AAD9A877"/>
<name>A0AAD9A877_9PEZI</name>
<keyword evidence="1" id="KW-1133">Transmembrane helix</keyword>
<gene>
    <name evidence="2" type="ORF">CCHR01_16562</name>
</gene>
<evidence type="ECO:0000313" key="2">
    <source>
        <dbReference type="EMBL" id="KAK1840799.1"/>
    </source>
</evidence>
<feature type="transmembrane region" description="Helical" evidence="1">
    <location>
        <begin position="12"/>
        <end position="29"/>
    </location>
</feature>
<feature type="transmembrane region" description="Helical" evidence="1">
    <location>
        <begin position="35"/>
        <end position="54"/>
    </location>
</feature>